<sequence>MKTTLRTSLATGLALACLCLPGVALADDGHDESREQTAIGQGENQTDALVCKIWPRMCGNKAVAAPGE</sequence>
<accession>A0ABW4RSW8</accession>
<dbReference type="Proteomes" id="UP001597326">
    <property type="component" value="Unassembled WGS sequence"/>
</dbReference>
<proteinExistence type="predicted"/>
<feature type="chain" id="PRO_5045222175" evidence="1">
    <location>
        <begin position="27"/>
        <end position="68"/>
    </location>
</feature>
<comment type="caution">
    <text evidence="2">The sequence shown here is derived from an EMBL/GenBank/DDBJ whole genome shotgun (WGS) entry which is preliminary data.</text>
</comment>
<dbReference type="EMBL" id="JBHUFZ010000008">
    <property type="protein sequence ID" value="MFD1889341.1"/>
    <property type="molecule type" value="Genomic_DNA"/>
</dbReference>
<dbReference type="RefSeq" id="WP_343872358.1">
    <property type="nucleotide sequence ID" value="NZ_BAAAIX010000007.1"/>
</dbReference>
<protein>
    <submittedName>
        <fullName evidence="2">Uncharacterized protein</fullName>
    </submittedName>
</protein>
<keyword evidence="3" id="KW-1185">Reference proteome</keyword>
<organism evidence="2 3">
    <name type="scientific">Luteococcus peritonei</name>
    <dbReference type="NCBI Taxonomy" id="88874"/>
    <lineage>
        <taxon>Bacteria</taxon>
        <taxon>Bacillati</taxon>
        <taxon>Actinomycetota</taxon>
        <taxon>Actinomycetes</taxon>
        <taxon>Propionibacteriales</taxon>
        <taxon>Propionibacteriaceae</taxon>
        <taxon>Luteococcus</taxon>
    </lineage>
</organism>
<dbReference type="PROSITE" id="PS51257">
    <property type="entry name" value="PROKAR_LIPOPROTEIN"/>
    <property type="match status" value="1"/>
</dbReference>
<keyword evidence="1" id="KW-0732">Signal</keyword>
<evidence type="ECO:0000313" key="2">
    <source>
        <dbReference type="EMBL" id="MFD1889341.1"/>
    </source>
</evidence>
<name>A0ABW4RSW8_9ACTN</name>
<evidence type="ECO:0000256" key="1">
    <source>
        <dbReference type="SAM" id="SignalP"/>
    </source>
</evidence>
<feature type="signal peptide" evidence="1">
    <location>
        <begin position="1"/>
        <end position="26"/>
    </location>
</feature>
<gene>
    <name evidence="2" type="ORF">ACFSCS_03955</name>
</gene>
<reference evidence="3" key="1">
    <citation type="journal article" date="2019" name="Int. J. Syst. Evol. Microbiol.">
        <title>The Global Catalogue of Microorganisms (GCM) 10K type strain sequencing project: providing services to taxonomists for standard genome sequencing and annotation.</title>
        <authorList>
            <consortium name="The Broad Institute Genomics Platform"/>
            <consortium name="The Broad Institute Genome Sequencing Center for Infectious Disease"/>
            <person name="Wu L."/>
            <person name="Ma J."/>
        </authorList>
    </citation>
    <scope>NUCLEOTIDE SEQUENCE [LARGE SCALE GENOMIC DNA]</scope>
    <source>
        <strain evidence="3">CAIM 431</strain>
    </source>
</reference>
<evidence type="ECO:0000313" key="3">
    <source>
        <dbReference type="Proteomes" id="UP001597326"/>
    </source>
</evidence>